<dbReference type="InterPro" id="IPR013750">
    <property type="entry name" value="GHMP_kinase_C_dom"/>
</dbReference>
<comment type="subcellular location">
    <subcellularLocation>
        <location evidence="1 13">Cytoplasm</location>
    </subcellularLocation>
</comment>
<evidence type="ECO:0000256" key="8">
    <source>
        <dbReference type="ARBA" id="ARBA00022777"/>
    </source>
</evidence>
<evidence type="ECO:0000256" key="4">
    <source>
        <dbReference type="ARBA" id="ARBA00022490"/>
    </source>
</evidence>
<dbReference type="EMBL" id="NCKV01006183">
    <property type="protein sequence ID" value="RWS23590.1"/>
    <property type="molecule type" value="Genomic_DNA"/>
</dbReference>
<dbReference type="InterPro" id="IPR006203">
    <property type="entry name" value="GHMP_knse_ATP-bd_CS"/>
</dbReference>
<keyword evidence="9 13" id="KW-0067">ATP-binding</keyword>
<dbReference type="InterPro" id="IPR020568">
    <property type="entry name" value="Ribosomal_Su5_D2-typ_SF"/>
</dbReference>
<comment type="caution">
    <text evidence="16">The sequence shown here is derived from an EMBL/GenBank/DDBJ whole genome shotgun (WGS) entry which is preliminary data.</text>
</comment>
<evidence type="ECO:0000256" key="9">
    <source>
        <dbReference type="ARBA" id="ARBA00022840"/>
    </source>
</evidence>
<evidence type="ECO:0000256" key="12">
    <source>
        <dbReference type="ARBA" id="ARBA00029438"/>
    </source>
</evidence>
<organism evidence="16 17">
    <name type="scientific">Leptotrombidium deliense</name>
    <dbReference type="NCBI Taxonomy" id="299467"/>
    <lineage>
        <taxon>Eukaryota</taxon>
        <taxon>Metazoa</taxon>
        <taxon>Ecdysozoa</taxon>
        <taxon>Arthropoda</taxon>
        <taxon>Chelicerata</taxon>
        <taxon>Arachnida</taxon>
        <taxon>Acari</taxon>
        <taxon>Acariformes</taxon>
        <taxon>Trombidiformes</taxon>
        <taxon>Prostigmata</taxon>
        <taxon>Anystina</taxon>
        <taxon>Parasitengona</taxon>
        <taxon>Trombiculoidea</taxon>
        <taxon>Trombiculidae</taxon>
        <taxon>Leptotrombidium</taxon>
    </lineage>
</organism>
<comment type="similarity">
    <text evidence="2 13">Belongs to the GHMP kinase family. Mevalonate kinase subfamily.</text>
</comment>
<evidence type="ECO:0000256" key="6">
    <source>
        <dbReference type="ARBA" id="ARBA00022679"/>
    </source>
</evidence>
<dbReference type="InterPro" id="IPR006205">
    <property type="entry name" value="Mev_gal_kin"/>
</dbReference>
<gene>
    <name evidence="16" type="ORF">B4U80_05414</name>
</gene>
<dbReference type="GO" id="GO:0005524">
    <property type="term" value="F:ATP binding"/>
    <property type="evidence" value="ECO:0007669"/>
    <property type="project" value="UniProtKB-KW"/>
</dbReference>
<dbReference type="SUPFAM" id="SSF55060">
    <property type="entry name" value="GHMP Kinase, C-terminal domain"/>
    <property type="match status" value="1"/>
</dbReference>
<dbReference type="InterPro" id="IPR006204">
    <property type="entry name" value="GHMP_kinase_N_dom"/>
</dbReference>
<dbReference type="OrthoDB" id="1652964at2759"/>
<dbReference type="Proteomes" id="UP000288716">
    <property type="component" value="Unassembled WGS sequence"/>
</dbReference>
<dbReference type="Gene3D" id="3.30.70.890">
    <property type="entry name" value="GHMP kinase, C-terminal domain"/>
    <property type="match status" value="1"/>
</dbReference>
<dbReference type="AlphaFoldDB" id="A0A443S7S7"/>
<reference evidence="16 17" key="1">
    <citation type="journal article" date="2018" name="Gigascience">
        <title>Genomes of trombidid mites reveal novel predicted allergens and laterally-transferred genes associated with secondary metabolism.</title>
        <authorList>
            <person name="Dong X."/>
            <person name="Chaisiri K."/>
            <person name="Xia D."/>
            <person name="Armstrong S.D."/>
            <person name="Fang Y."/>
            <person name="Donnelly M.J."/>
            <person name="Kadowaki T."/>
            <person name="McGarry J.W."/>
            <person name="Darby A.C."/>
            <person name="Makepeace B.L."/>
        </authorList>
    </citation>
    <scope>NUCLEOTIDE SEQUENCE [LARGE SCALE GENOMIC DNA]</scope>
    <source>
        <strain evidence="16">UoL-UT</strain>
    </source>
</reference>
<keyword evidence="10" id="KW-0460">Magnesium</keyword>
<evidence type="ECO:0000256" key="3">
    <source>
        <dbReference type="ARBA" id="ARBA00012103"/>
    </source>
</evidence>
<accession>A0A443S7S7</accession>
<feature type="domain" description="GHMP kinase N-terminal" evidence="14">
    <location>
        <begin position="125"/>
        <end position="195"/>
    </location>
</feature>
<dbReference type="Gene3D" id="3.30.230.10">
    <property type="match status" value="1"/>
</dbReference>
<keyword evidence="6 13" id="KW-0808">Transferase</keyword>
<dbReference type="InterPro" id="IPR036554">
    <property type="entry name" value="GHMP_kinase_C_sf"/>
</dbReference>
<evidence type="ECO:0000256" key="11">
    <source>
        <dbReference type="ARBA" id="ARBA00023098"/>
    </source>
</evidence>
<dbReference type="Pfam" id="PF08544">
    <property type="entry name" value="GHMP_kinases_C"/>
    <property type="match status" value="1"/>
</dbReference>
<keyword evidence="5 13" id="KW-0444">Lipid biosynthesis</keyword>
<evidence type="ECO:0000256" key="1">
    <source>
        <dbReference type="ARBA" id="ARBA00004496"/>
    </source>
</evidence>
<evidence type="ECO:0000313" key="17">
    <source>
        <dbReference type="Proteomes" id="UP000288716"/>
    </source>
</evidence>
<dbReference type="PANTHER" id="PTHR43290">
    <property type="entry name" value="MEVALONATE KINASE"/>
    <property type="match status" value="1"/>
</dbReference>
<dbReference type="PRINTS" id="PR00959">
    <property type="entry name" value="MEVGALKINASE"/>
</dbReference>
<dbReference type="GO" id="GO:0019287">
    <property type="term" value="P:isopentenyl diphosphate biosynthetic process, mevalonate pathway"/>
    <property type="evidence" value="ECO:0007669"/>
    <property type="project" value="UniProtKB-UniPathway"/>
</dbReference>
<evidence type="ECO:0000256" key="2">
    <source>
        <dbReference type="ARBA" id="ARBA00006495"/>
    </source>
</evidence>
<dbReference type="UniPathway" id="UPA00057">
    <property type="reaction ID" value="UER00098"/>
</dbReference>
<evidence type="ECO:0000256" key="5">
    <source>
        <dbReference type="ARBA" id="ARBA00022516"/>
    </source>
</evidence>
<dbReference type="Pfam" id="PF00288">
    <property type="entry name" value="GHMP_kinases_N"/>
    <property type="match status" value="1"/>
</dbReference>
<keyword evidence="8 13" id="KW-0418">Kinase</keyword>
<keyword evidence="13" id="KW-0753">Steroid metabolism</keyword>
<keyword evidence="13" id="KW-0752">Steroid biosynthesis</keyword>
<dbReference type="VEuPathDB" id="VectorBase:LDEU008450"/>
<keyword evidence="11 13" id="KW-0443">Lipid metabolism</keyword>
<comment type="pathway">
    <text evidence="12 13">Isoprenoid biosynthesis; isopentenyl diphosphate biosynthesis via mevalonate pathway; isopentenyl diphosphate from (R)-mevalonate: step 1/3.</text>
</comment>
<dbReference type="STRING" id="299467.A0A443S7S7"/>
<proteinExistence type="inferred from homology"/>
<evidence type="ECO:0000256" key="7">
    <source>
        <dbReference type="ARBA" id="ARBA00022741"/>
    </source>
</evidence>
<keyword evidence="7 13" id="KW-0547">Nucleotide-binding</keyword>
<evidence type="ECO:0000313" key="16">
    <source>
        <dbReference type="EMBL" id="RWS23590.1"/>
    </source>
</evidence>
<sequence>MAKIIESSAPGKVILHGEHAVVFGKNAVAVSVDLRTKVKITLDNDSQDVHLKLNDFEWETKWSLSELINAHTEIGKTNLEFCDSFVAKCEKLVQNGFREETVDSVRAFLFLYFGLSDVYCSSKLRAMNVSICSSLPIGAGLGSSAAFSVSLTGALFRAFNVDASPETVSKTAFQVERMFHGKPSGIDNSICTFGGALLFKSGSVIEQVTDADVIPILLVYTNVKRNTKNLVKSTTERREKFSDVMNNIMNAIDAISLLAWKHIRNKDNTINVETLVEINQHLLNGIGAGHPSIDVIVEMAKKYGFRAKLTGAGGGGTVIVHLSKGNL</sequence>
<dbReference type="EC" id="2.7.1.36" evidence="3 13"/>
<protein>
    <recommendedName>
        <fullName evidence="3 13">Mevalonate kinase</fullName>
        <shortName evidence="13">MK</shortName>
        <ecNumber evidence="3 13">2.7.1.36</ecNumber>
    </recommendedName>
</protein>
<evidence type="ECO:0000259" key="15">
    <source>
        <dbReference type="Pfam" id="PF08544"/>
    </source>
</evidence>
<name>A0A443S7S7_9ACAR</name>
<dbReference type="PROSITE" id="PS00627">
    <property type="entry name" value="GHMP_KINASES_ATP"/>
    <property type="match status" value="1"/>
</dbReference>
<dbReference type="GO" id="GO:0004496">
    <property type="term" value="F:mevalonate kinase activity"/>
    <property type="evidence" value="ECO:0007669"/>
    <property type="project" value="UniProtKB-EC"/>
</dbReference>
<dbReference type="GO" id="GO:0016126">
    <property type="term" value="P:sterol biosynthetic process"/>
    <property type="evidence" value="ECO:0007669"/>
    <property type="project" value="UniProtKB-KW"/>
</dbReference>
<keyword evidence="13" id="KW-0756">Sterol biosynthesis</keyword>
<dbReference type="SUPFAM" id="SSF54211">
    <property type="entry name" value="Ribosomal protein S5 domain 2-like"/>
    <property type="match status" value="1"/>
</dbReference>
<dbReference type="PANTHER" id="PTHR43290:SF2">
    <property type="entry name" value="MEVALONATE KINASE"/>
    <property type="match status" value="1"/>
</dbReference>
<evidence type="ECO:0000256" key="13">
    <source>
        <dbReference type="RuleBase" id="RU363087"/>
    </source>
</evidence>
<evidence type="ECO:0000259" key="14">
    <source>
        <dbReference type="Pfam" id="PF00288"/>
    </source>
</evidence>
<keyword evidence="13" id="KW-1207">Sterol metabolism</keyword>
<keyword evidence="17" id="KW-1185">Reference proteome</keyword>
<feature type="domain" description="GHMP kinase C-terminal" evidence="15">
    <location>
        <begin position="274"/>
        <end position="320"/>
    </location>
</feature>
<keyword evidence="4 13" id="KW-0963">Cytoplasm</keyword>
<comment type="catalytic activity">
    <reaction evidence="13">
        <text>(R)-mevalonate + ATP = (R)-5-phosphomevalonate + ADP + H(+)</text>
        <dbReference type="Rhea" id="RHEA:17065"/>
        <dbReference type="ChEBI" id="CHEBI:15378"/>
        <dbReference type="ChEBI" id="CHEBI:30616"/>
        <dbReference type="ChEBI" id="CHEBI:36464"/>
        <dbReference type="ChEBI" id="CHEBI:58146"/>
        <dbReference type="ChEBI" id="CHEBI:456216"/>
        <dbReference type="EC" id="2.7.1.36"/>
    </reaction>
</comment>
<dbReference type="InterPro" id="IPR014721">
    <property type="entry name" value="Ribsml_uS5_D2-typ_fold_subgr"/>
</dbReference>
<dbReference type="GO" id="GO:0005829">
    <property type="term" value="C:cytosol"/>
    <property type="evidence" value="ECO:0007669"/>
    <property type="project" value="TreeGrafter"/>
</dbReference>
<evidence type="ECO:0000256" key="10">
    <source>
        <dbReference type="ARBA" id="ARBA00022842"/>
    </source>
</evidence>
<dbReference type="NCBIfam" id="TIGR00549">
    <property type="entry name" value="mevalon_kin"/>
    <property type="match status" value="1"/>
</dbReference>